<accession>A0ACB8FVD1</accession>
<keyword evidence="2" id="KW-1185">Reference proteome</keyword>
<evidence type="ECO:0000313" key="2">
    <source>
        <dbReference type="Proteomes" id="UP000827872"/>
    </source>
</evidence>
<comment type="caution">
    <text evidence="1">The sequence shown here is derived from an EMBL/GenBank/DDBJ whole genome shotgun (WGS) entry which is preliminary data.</text>
</comment>
<reference evidence="1" key="1">
    <citation type="submission" date="2021-08" db="EMBL/GenBank/DDBJ databases">
        <title>The first chromosome-level gecko genome reveals the dynamic sex chromosomes of Neotropical dwarf geckos (Sphaerodactylidae: Sphaerodactylus).</title>
        <authorList>
            <person name="Pinto B.J."/>
            <person name="Keating S.E."/>
            <person name="Gamble T."/>
        </authorList>
    </citation>
    <scope>NUCLEOTIDE SEQUENCE</scope>
    <source>
        <strain evidence="1">TG3544</strain>
    </source>
</reference>
<protein>
    <submittedName>
        <fullName evidence="1">Uncharacterized protein</fullName>
    </submittedName>
</protein>
<organism evidence="1 2">
    <name type="scientific">Sphaerodactylus townsendi</name>
    <dbReference type="NCBI Taxonomy" id="933632"/>
    <lineage>
        <taxon>Eukaryota</taxon>
        <taxon>Metazoa</taxon>
        <taxon>Chordata</taxon>
        <taxon>Craniata</taxon>
        <taxon>Vertebrata</taxon>
        <taxon>Euteleostomi</taxon>
        <taxon>Lepidosauria</taxon>
        <taxon>Squamata</taxon>
        <taxon>Bifurcata</taxon>
        <taxon>Gekkota</taxon>
        <taxon>Sphaerodactylidae</taxon>
        <taxon>Sphaerodactylus</taxon>
    </lineage>
</organism>
<name>A0ACB8FVD1_9SAUR</name>
<proteinExistence type="predicted"/>
<dbReference type="EMBL" id="CM037624">
    <property type="protein sequence ID" value="KAH8010962.1"/>
    <property type="molecule type" value="Genomic_DNA"/>
</dbReference>
<sequence length="150" mass="17471">MRRSISLDWRPLEEKGVRVHAADRLAVTFRLLGGYIWRKPLSVQCPENNNNNKNTQLKVCRMDGFYDQQVPYMVTNNPCGRNCNERPATVRKRKFINRDLAHDSEELFQDLSQLQETWLAEAMPLLSGTNKEIRCSECIELGNFNLEELL</sequence>
<dbReference type="Proteomes" id="UP000827872">
    <property type="component" value="Linkage Group LG11"/>
</dbReference>
<gene>
    <name evidence="1" type="ORF">K3G42_016667</name>
</gene>
<evidence type="ECO:0000313" key="1">
    <source>
        <dbReference type="EMBL" id="KAH8010962.1"/>
    </source>
</evidence>